<dbReference type="CDD" id="cd04598">
    <property type="entry name" value="CBS_pair_GGDEF_EAL"/>
    <property type="match status" value="1"/>
</dbReference>
<evidence type="ECO:0000259" key="3">
    <source>
        <dbReference type="PROSITE" id="PS50887"/>
    </source>
</evidence>
<dbReference type="InterPro" id="IPR046342">
    <property type="entry name" value="CBS_dom_sf"/>
</dbReference>
<dbReference type="RefSeq" id="WP_127699946.1">
    <property type="nucleotide sequence ID" value="NZ_SACS01000015.1"/>
</dbReference>
<dbReference type="AlphaFoldDB" id="A0A437QLW1"/>
<dbReference type="Pfam" id="PF00571">
    <property type="entry name" value="CBS"/>
    <property type="match status" value="1"/>
</dbReference>
<dbReference type="InterPro" id="IPR035919">
    <property type="entry name" value="EAL_sf"/>
</dbReference>
<dbReference type="OrthoDB" id="1673646at2"/>
<dbReference type="InterPro" id="IPR001633">
    <property type="entry name" value="EAL_dom"/>
</dbReference>
<dbReference type="Proteomes" id="UP000283077">
    <property type="component" value="Unassembled WGS sequence"/>
</dbReference>
<evidence type="ECO:0000313" key="5">
    <source>
        <dbReference type="EMBL" id="RVU35472.1"/>
    </source>
</evidence>
<dbReference type="Pfam" id="PF00563">
    <property type="entry name" value="EAL"/>
    <property type="match status" value="1"/>
</dbReference>
<dbReference type="SUPFAM" id="SSF141868">
    <property type="entry name" value="EAL domain-like"/>
    <property type="match status" value="1"/>
</dbReference>
<dbReference type="PANTHER" id="PTHR33121">
    <property type="entry name" value="CYCLIC DI-GMP PHOSPHODIESTERASE PDEF"/>
    <property type="match status" value="1"/>
</dbReference>
<dbReference type="GO" id="GO:0071111">
    <property type="term" value="F:cyclic-guanylate-specific phosphodiesterase activity"/>
    <property type="evidence" value="ECO:0007669"/>
    <property type="project" value="InterPro"/>
</dbReference>
<protein>
    <submittedName>
        <fullName evidence="5">GGDEF domain-containing protein</fullName>
    </submittedName>
</protein>
<dbReference type="PROSITE" id="PS50887">
    <property type="entry name" value="GGDEF"/>
    <property type="match status" value="1"/>
</dbReference>
<dbReference type="CDD" id="cd01948">
    <property type="entry name" value="EAL"/>
    <property type="match status" value="1"/>
</dbReference>
<organism evidence="5 6">
    <name type="scientific">Rheinheimera riviphila</name>
    <dbReference type="NCBI Taxonomy" id="1834037"/>
    <lineage>
        <taxon>Bacteria</taxon>
        <taxon>Pseudomonadati</taxon>
        <taxon>Pseudomonadota</taxon>
        <taxon>Gammaproteobacteria</taxon>
        <taxon>Chromatiales</taxon>
        <taxon>Chromatiaceae</taxon>
        <taxon>Rheinheimera</taxon>
    </lineage>
</organism>
<keyword evidence="1" id="KW-0129">CBS domain</keyword>
<proteinExistence type="predicted"/>
<feature type="domain" description="CBS" evidence="4">
    <location>
        <begin position="337"/>
        <end position="397"/>
    </location>
</feature>
<dbReference type="InterPro" id="IPR043128">
    <property type="entry name" value="Rev_trsase/Diguanyl_cyclase"/>
</dbReference>
<dbReference type="Pfam" id="PF00990">
    <property type="entry name" value="GGDEF"/>
    <property type="match status" value="1"/>
</dbReference>
<evidence type="ECO:0000313" key="6">
    <source>
        <dbReference type="Proteomes" id="UP000283077"/>
    </source>
</evidence>
<dbReference type="SUPFAM" id="SSF54631">
    <property type="entry name" value="CBS-domain pair"/>
    <property type="match status" value="1"/>
</dbReference>
<dbReference type="PROSITE" id="PS50883">
    <property type="entry name" value="EAL"/>
    <property type="match status" value="1"/>
</dbReference>
<comment type="caution">
    <text evidence="5">The sequence shown here is derived from an EMBL/GenBank/DDBJ whole genome shotgun (WGS) entry which is preliminary data.</text>
</comment>
<dbReference type="Gene3D" id="3.30.70.270">
    <property type="match status" value="1"/>
</dbReference>
<dbReference type="SMART" id="SM00267">
    <property type="entry name" value="GGDEF"/>
    <property type="match status" value="1"/>
</dbReference>
<dbReference type="EMBL" id="SACS01000015">
    <property type="protein sequence ID" value="RVU35472.1"/>
    <property type="molecule type" value="Genomic_DNA"/>
</dbReference>
<dbReference type="InterPro" id="IPR050706">
    <property type="entry name" value="Cyclic-di-GMP_PDE-like"/>
</dbReference>
<name>A0A437QLW1_9GAMM</name>
<reference evidence="5 6" key="1">
    <citation type="submission" date="2019-01" db="EMBL/GenBank/DDBJ databases">
        <authorList>
            <person name="Chen W.-M."/>
        </authorList>
    </citation>
    <scope>NUCLEOTIDE SEQUENCE [LARGE SCALE GENOMIC DNA]</scope>
    <source>
        <strain evidence="5 6">KYPC3</strain>
    </source>
</reference>
<dbReference type="SUPFAM" id="SSF55073">
    <property type="entry name" value="Nucleotide cyclase"/>
    <property type="match status" value="1"/>
</dbReference>
<dbReference type="PROSITE" id="PS51371">
    <property type="entry name" value="CBS"/>
    <property type="match status" value="1"/>
</dbReference>
<dbReference type="InterPro" id="IPR000160">
    <property type="entry name" value="GGDEF_dom"/>
</dbReference>
<dbReference type="PANTHER" id="PTHR33121:SF76">
    <property type="entry name" value="SIGNALING PROTEIN"/>
    <property type="match status" value="1"/>
</dbReference>
<dbReference type="CDD" id="cd01949">
    <property type="entry name" value="GGDEF"/>
    <property type="match status" value="1"/>
</dbReference>
<evidence type="ECO:0000259" key="4">
    <source>
        <dbReference type="PROSITE" id="PS51371"/>
    </source>
</evidence>
<dbReference type="Gene3D" id="3.20.20.450">
    <property type="entry name" value="EAL domain"/>
    <property type="match status" value="1"/>
</dbReference>
<keyword evidence="6" id="KW-1185">Reference proteome</keyword>
<feature type="domain" description="EAL" evidence="2">
    <location>
        <begin position="3"/>
        <end position="253"/>
    </location>
</feature>
<evidence type="ECO:0000259" key="2">
    <source>
        <dbReference type="PROSITE" id="PS50883"/>
    </source>
</evidence>
<feature type="domain" description="GGDEF" evidence="3">
    <location>
        <begin position="425"/>
        <end position="580"/>
    </location>
</feature>
<gene>
    <name evidence="5" type="ORF">EOE67_13960</name>
</gene>
<dbReference type="InterPro" id="IPR029787">
    <property type="entry name" value="Nucleotide_cyclase"/>
</dbReference>
<accession>A0A437QLW1</accession>
<dbReference type="Gene3D" id="3.10.580.10">
    <property type="entry name" value="CBS-domain"/>
    <property type="match status" value="1"/>
</dbReference>
<dbReference type="NCBIfam" id="TIGR00254">
    <property type="entry name" value="GGDEF"/>
    <property type="match status" value="1"/>
</dbReference>
<dbReference type="InterPro" id="IPR000644">
    <property type="entry name" value="CBS_dom"/>
</dbReference>
<sequence>MPLNEHLAELQHILDQQLLTPLFQPILSLTSGELVGYEALIRGPSDSPLHSPLLLFKSAMTFGLLERLEMLCRKISISAFAAAKVEGLLFLNVNPLLLLTSDHPTGLTKQLIQQSGLDPSRVVIELSEQYQVDDANLLLTAVCHYRELGFLIAIDDLGSGFSGLKLWSELKPEIVKIDRYFIDEVHRDPTKKAFVKNIIALAKATGSKVVAEGIETSEELLLCRELGADLGQGYLLGRPAAGFLKHPQHHLLLSQASSNVSYADSILPLVMDQMAISAQTPSSQVFEIFQKRPELHCLAVLEGEKPVGLISKVALYEKFSQPYGRSLFEKKPVRDGMDNNPIIVDEQASLDEVSQLVSASADDDQSWFFIVTRDGNYLGVSSIRQLLKRVSDNKVQLARYANPLTMLPGNVPIYRHIDQLLQSSQSFSVAYLDLNHFKPYNDFYGYSKGDLVIQLLADVIQQEVNSHCDFVGHIGGDDFIIVFPEDEDNPGATACCSRIVSQFQQRIMFYYEPEHLAAKGFAANDRSGGTHFYPLLSLAVGLVSPDPQQCRSHHDVSALVTAAKQQAKKIAEGGIFVSRRRQPLLVVQS</sequence>
<evidence type="ECO:0000256" key="1">
    <source>
        <dbReference type="PROSITE-ProRule" id="PRU00703"/>
    </source>
</evidence>
<dbReference type="SMART" id="SM00052">
    <property type="entry name" value="EAL"/>
    <property type="match status" value="1"/>
</dbReference>